<dbReference type="GO" id="GO:0016301">
    <property type="term" value="F:kinase activity"/>
    <property type="evidence" value="ECO:0007669"/>
    <property type="project" value="UniProtKB-KW"/>
</dbReference>
<dbReference type="Pfam" id="PF07695">
    <property type="entry name" value="7TMR-DISM_7TM"/>
    <property type="match status" value="1"/>
</dbReference>
<sequence>MTYDTWVLLFLGMLTAMLLYNIAQWLWHRERVYGLYTLYMLVWLSYFLLRNSPSLVNFPNNVWYLLRTIGPMVAYWVYFEFTIAFLEVKKRQPKLIPLFRYAQATLLVYFGIELVFCLVTDLWQKPIHELVHTIVRVALAVFSIYIVIQVYKRRNAVARLFITGSLLLVIGGVMAMLFSLTWTSFQTSNAILFWQAPLTYMHIGIFLELLCFSMGLAYRHRRESIRRALVDKELAREREQRLREQVEAQLAVQQLKHKMTEVQMRALQSQISPHFLFNSLNTLSSLIADEPERAEQFVDQMSSVYRYLLQANDRELTTLTTELTFIHSYYHLLKTRYGQGIVLDDDIADSFRSYLIPPLTLQLLVENAVKHNVVSANRPLRIRLSTSETGALCIWNNLQRKLNNHTTSTQKGLLNIIEKYKLLHQPPIQINETADSFEVILQLIEPA</sequence>
<feature type="transmembrane region" description="Helical" evidence="2">
    <location>
        <begin position="69"/>
        <end position="86"/>
    </location>
</feature>
<accession>A0ABT0HG74</accession>
<evidence type="ECO:0000256" key="1">
    <source>
        <dbReference type="SAM" id="Coils"/>
    </source>
</evidence>
<evidence type="ECO:0000256" key="2">
    <source>
        <dbReference type="SAM" id="Phobius"/>
    </source>
</evidence>
<keyword evidence="5" id="KW-0418">Kinase</keyword>
<feature type="transmembrane region" description="Helical" evidence="2">
    <location>
        <begin position="106"/>
        <end position="124"/>
    </location>
</feature>
<feature type="coiled-coil region" evidence="1">
    <location>
        <begin position="225"/>
        <end position="256"/>
    </location>
</feature>
<protein>
    <submittedName>
        <fullName evidence="5">Histidine kinase</fullName>
    </submittedName>
</protein>
<proteinExistence type="predicted"/>
<feature type="transmembrane region" description="Helical" evidence="2">
    <location>
        <begin position="33"/>
        <end position="49"/>
    </location>
</feature>
<dbReference type="Proteomes" id="UP001202180">
    <property type="component" value="Unassembled WGS sequence"/>
</dbReference>
<evidence type="ECO:0000259" key="3">
    <source>
        <dbReference type="Pfam" id="PF06580"/>
    </source>
</evidence>
<comment type="caution">
    <text evidence="5">The sequence shown here is derived from an EMBL/GenBank/DDBJ whole genome shotgun (WGS) entry which is preliminary data.</text>
</comment>
<evidence type="ECO:0000313" key="6">
    <source>
        <dbReference type="Proteomes" id="UP001202180"/>
    </source>
</evidence>
<dbReference type="InterPro" id="IPR010559">
    <property type="entry name" value="Sig_transdc_His_kin_internal"/>
</dbReference>
<dbReference type="Pfam" id="PF06580">
    <property type="entry name" value="His_kinase"/>
    <property type="match status" value="1"/>
</dbReference>
<feature type="domain" description="Signal transduction histidine kinase internal region" evidence="3">
    <location>
        <begin position="263"/>
        <end position="339"/>
    </location>
</feature>
<keyword evidence="2" id="KW-0812">Transmembrane</keyword>
<dbReference type="InterPro" id="IPR011623">
    <property type="entry name" value="7TMR_DISM_rcpt_extracell_dom1"/>
</dbReference>
<keyword evidence="2" id="KW-1133">Transmembrane helix</keyword>
<dbReference type="PANTHER" id="PTHR34220:SF7">
    <property type="entry name" value="SENSOR HISTIDINE KINASE YPDA"/>
    <property type="match status" value="1"/>
</dbReference>
<reference evidence="5 6" key="1">
    <citation type="submission" date="2022-04" db="EMBL/GenBank/DDBJ databases">
        <title>Spirosoma sp. strain RP8 genome sequencing and assembly.</title>
        <authorList>
            <person name="Jung Y."/>
        </authorList>
    </citation>
    <scope>NUCLEOTIDE SEQUENCE [LARGE SCALE GENOMIC DNA]</scope>
    <source>
        <strain evidence="5 6">RP8</strain>
    </source>
</reference>
<feature type="domain" description="7TM-DISM receptor extracellular" evidence="4">
    <location>
        <begin position="5"/>
        <end position="219"/>
    </location>
</feature>
<gene>
    <name evidence="5" type="ORF">M0L20_04740</name>
</gene>
<evidence type="ECO:0000313" key="5">
    <source>
        <dbReference type="EMBL" id="MCK8491147.1"/>
    </source>
</evidence>
<evidence type="ECO:0000259" key="4">
    <source>
        <dbReference type="Pfam" id="PF07695"/>
    </source>
</evidence>
<organism evidence="5 6">
    <name type="scientific">Spirosoma liriopis</name>
    <dbReference type="NCBI Taxonomy" id="2937440"/>
    <lineage>
        <taxon>Bacteria</taxon>
        <taxon>Pseudomonadati</taxon>
        <taxon>Bacteroidota</taxon>
        <taxon>Cytophagia</taxon>
        <taxon>Cytophagales</taxon>
        <taxon>Cytophagaceae</taxon>
        <taxon>Spirosoma</taxon>
    </lineage>
</organism>
<keyword evidence="5" id="KW-0808">Transferase</keyword>
<keyword evidence="1" id="KW-0175">Coiled coil</keyword>
<feature type="transmembrane region" description="Helical" evidence="2">
    <location>
        <begin position="160"/>
        <end position="180"/>
    </location>
</feature>
<dbReference type="PANTHER" id="PTHR34220">
    <property type="entry name" value="SENSOR HISTIDINE KINASE YPDA"/>
    <property type="match status" value="1"/>
</dbReference>
<keyword evidence="6" id="KW-1185">Reference proteome</keyword>
<dbReference type="InterPro" id="IPR050640">
    <property type="entry name" value="Bact_2-comp_sensor_kinase"/>
</dbReference>
<feature type="transmembrane region" description="Helical" evidence="2">
    <location>
        <begin position="6"/>
        <end position="26"/>
    </location>
</feature>
<feature type="transmembrane region" description="Helical" evidence="2">
    <location>
        <begin position="130"/>
        <end position="148"/>
    </location>
</feature>
<dbReference type="EMBL" id="JALPRF010000001">
    <property type="protein sequence ID" value="MCK8491147.1"/>
    <property type="molecule type" value="Genomic_DNA"/>
</dbReference>
<keyword evidence="2" id="KW-0472">Membrane</keyword>
<name>A0ABT0HG74_9BACT</name>
<feature type="transmembrane region" description="Helical" evidence="2">
    <location>
        <begin position="200"/>
        <end position="218"/>
    </location>
</feature>
<dbReference type="RefSeq" id="WP_248475929.1">
    <property type="nucleotide sequence ID" value="NZ_JALPRF010000001.1"/>
</dbReference>